<evidence type="ECO:0000256" key="11">
    <source>
        <dbReference type="SAM" id="SignalP"/>
    </source>
</evidence>
<keyword evidence="8" id="KW-0472">Membrane</keyword>
<dbReference type="Proteomes" id="UP000298416">
    <property type="component" value="Unassembled WGS sequence"/>
</dbReference>
<keyword evidence="6" id="KW-0677">Repeat</keyword>
<evidence type="ECO:0000256" key="8">
    <source>
        <dbReference type="ARBA" id="ARBA00023136"/>
    </source>
</evidence>
<keyword evidence="4" id="KW-0812">Transmembrane</keyword>
<keyword evidence="3" id="KW-0433">Leucine-rich repeat</keyword>
<dbReference type="Gene3D" id="3.80.10.10">
    <property type="entry name" value="Ribonuclease Inhibitor"/>
    <property type="match status" value="2"/>
</dbReference>
<dbReference type="Pfam" id="PF23598">
    <property type="entry name" value="LRR_14"/>
    <property type="match status" value="1"/>
</dbReference>
<dbReference type="FunFam" id="3.80.10.10:FF:000129">
    <property type="entry name" value="Leucine-rich repeat receptor-like kinase"/>
    <property type="match status" value="1"/>
</dbReference>
<keyword evidence="5 11" id="KW-0732">Signal</keyword>
<dbReference type="EMBL" id="PNBA02000020">
    <property type="protein sequence ID" value="KAG6388768.1"/>
    <property type="molecule type" value="Genomic_DNA"/>
</dbReference>
<evidence type="ECO:0000313" key="16">
    <source>
        <dbReference type="Proteomes" id="UP000298416"/>
    </source>
</evidence>
<keyword evidence="7" id="KW-1133">Transmembrane helix</keyword>
<organism evidence="15">
    <name type="scientific">Salvia splendens</name>
    <name type="common">Scarlet sage</name>
    <dbReference type="NCBI Taxonomy" id="180675"/>
    <lineage>
        <taxon>Eukaryota</taxon>
        <taxon>Viridiplantae</taxon>
        <taxon>Streptophyta</taxon>
        <taxon>Embryophyta</taxon>
        <taxon>Tracheophyta</taxon>
        <taxon>Spermatophyta</taxon>
        <taxon>Magnoliopsida</taxon>
        <taxon>eudicotyledons</taxon>
        <taxon>Gunneridae</taxon>
        <taxon>Pentapetalae</taxon>
        <taxon>asterids</taxon>
        <taxon>lamiids</taxon>
        <taxon>Lamiales</taxon>
        <taxon>Lamiaceae</taxon>
        <taxon>Nepetoideae</taxon>
        <taxon>Mentheae</taxon>
        <taxon>Salviinae</taxon>
        <taxon>Salvia</taxon>
        <taxon>Salvia subgen. Calosphace</taxon>
        <taxon>core Calosphace</taxon>
    </lineage>
</organism>
<dbReference type="Pfam" id="PF00560">
    <property type="entry name" value="LRR_1"/>
    <property type="match status" value="2"/>
</dbReference>
<evidence type="ECO:0000256" key="2">
    <source>
        <dbReference type="ARBA" id="ARBA00004196"/>
    </source>
</evidence>
<keyword evidence="9" id="KW-0325">Glycoprotein</keyword>
<dbReference type="FunFam" id="3.80.10.10:FF:000041">
    <property type="entry name" value="LRR receptor-like serine/threonine-protein kinase ERECTA"/>
    <property type="match status" value="1"/>
</dbReference>
<evidence type="ECO:0000256" key="5">
    <source>
        <dbReference type="ARBA" id="ARBA00022729"/>
    </source>
</evidence>
<reference evidence="15" key="2">
    <citation type="submission" date="2020-08" db="EMBL/GenBank/DDBJ databases">
        <title>Plant Genome Project.</title>
        <authorList>
            <person name="Zhang R.-G."/>
        </authorList>
    </citation>
    <scope>NUCLEOTIDE SEQUENCE</scope>
    <source>
        <strain evidence="15">Huo1</strain>
        <tissue evidence="15">Leaf</tissue>
    </source>
</reference>
<protein>
    <recommendedName>
        <fullName evidence="17">LRR receptor-like serine/threonine-protein kinase EFR</fullName>
    </recommendedName>
</protein>
<comment type="subcellular location">
    <subcellularLocation>
        <location evidence="2">Cell envelope</location>
    </subcellularLocation>
    <subcellularLocation>
        <location evidence="1">Membrane</location>
        <topology evidence="1">Single-pass membrane protein</topology>
    </subcellularLocation>
</comment>
<dbReference type="SUPFAM" id="SSF52058">
    <property type="entry name" value="L domain-like"/>
    <property type="match status" value="1"/>
</dbReference>
<gene>
    <name evidence="14" type="ORF">SASPL_150203</name>
    <name evidence="15" type="ORF">SASPL_150208</name>
</gene>
<dbReference type="GO" id="GO:0016020">
    <property type="term" value="C:membrane"/>
    <property type="evidence" value="ECO:0007669"/>
    <property type="project" value="UniProtKB-SubCell"/>
</dbReference>
<evidence type="ECO:0000313" key="15">
    <source>
        <dbReference type="EMBL" id="KAG6388772.1"/>
    </source>
</evidence>
<evidence type="ECO:0000256" key="7">
    <source>
        <dbReference type="ARBA" id="ARBA00022989"/>
    </source>
</evidence>
<proteinExistence type="inferred from homology"/>
<evidence type="ECO:0000259" key="12">
    <source>
        <dbReference type="Pfam" id="PF08263"/>
    </source>
</evidence>
<feature type="chain" id="PRO_5036437092" description="LRR receptor-like serine/threonine-protein kinase EFR" evidence="11">
    <location>
        <begin position="22"/>
        <end position="289"/>
    </location>
</feature>
<dbReference type="PANTHER" id="PTHR48059">
    <property type="entry name" value="POLYGALACTURONASE INHIBITOR 1"/>
    <property type="match status" value="1"/>
</dbReference>
<evidence type="ECO:0000259" key="13">
    <source>
        <dbReference type="Pfam" id="PF23598"/>
    </source>
</evidence>
<keyword evidence="16" id="KW-1185">Reference proteome</keyword>
<dbReference type="InterPro" id="IPR013210">
    <property type="entry name" value="LRR_N_plant-typ"/>
</dbReference>
<evidence type="ECO:0000256" key="10">
    <source>
        <dbReference type="ARBA" id="ARBA00038043"/>
    </source>
</evidence>
<dbReference type="Pfam" id="PF08263">
    <property type="entry name" value="LRRNT_2"/>
    <property type="match status" value="1"/>
</dbReference>
<evidence type="ECO:0000256" key="6">
    <source>
        <dbReference type="ARBA" id="ARBA00022737"/>
    </source>
</evidence>
<evidence type="ECO:0000256" key="3">
    <source>
        <dbReference type="ARBA" id="ARBA00022614"/>
    </source>
</evidence>
<evidence type="ECO:0000256" key="1">
    <source>
        <dbReference type="ARBA" id="ARBA00004167"/>
    </source>
</evidence>
<name>A0A8X8Z2M8_SALSN</name>
<feature type="domain" description="Leucine-rich repeat-containing N-terminal plant-type" evidence="12">
    <location>
        <begin position="25"/>
        <end position="64"/>
    </location>
</feature>
<dbReference type="InterPro" id="IPR032675">
    <property type="entry name" value="LRR_dom_sf"/>
</dbReference>
<comment type="similarity">
    <text evidence="10">Belongs to the polygalacturonase-inhibiting protein family.</text>
</comment>
<dbReference type="EMBL" id="PNBA02000020">
    <property type="protein sequence ID" value="KAG6388772.1"/>
    <property type="molecule type" value="Genomic_DNA"/>
</dbReference>
<accession>A0A8X8Z2M8</accession>
<dbReference type="InterPro" id="IPR051848">
    <property type="entry name" value="PGIP"/>
</dbReference>
<dbReference type="InterPro" id="IPR055414">
    <property type="entry name" value="LRR_R13L4/SHOC2-like"/>
</dbReference>
<evidence type="ECO:0000313" key="14">
    <source>
        <dbReference type="EMBL" id="KAG6388768.1"/>
    </source>
</evidence>
<evidence type="ECO:0008006" key="17">
    <source>
        <dbReference type="Google" id="ProtNLM"/>
    </source>
</evidence>
<feature type="signal peptide" evidence="11">
    <location>
        <begin position="1"/>
        <end position="21"/>
    </location>
</feature>
<feature type="domain" description="Disease resistance R13L4/SHOC-2-like LRR" evidence="13">
    <location>
        <begin position="81"/>
        <end position="199"/>
    </location>
</feature>
<sequence>MESLTFSIALLILLLNSFAFSLNSDTDKNALISFKKSITSDTNAILSTNWSQNTPVCNWIGVSCGLKHSCVTALNLSRYDLAGTVAPHLGNLTFLRYLDISSNSFVGILPFELSKLRRLKVMNLEANSFTGEIPTWLGSLSQLEELYLYNNSFLGKIPSSLFNNSKLQTLQILRLYSNIPSGSIPHVIFNVSSLREIRIANNSLSGRLPIDMCNNMPNIKFLALSYNLLEGQIPSNIWKCTHLDVLSLSFNNFSGSIPREIGRLGMLTELYLGYNSGFQGTNISSFFYM</sequence>
<evidence type="ECO:0000256" key="4">
    <source>
        <dbReference type="ARBA" id="ARBA00022692"/>
    </source>
</evidence>
<dbReference type="AlphaFoldDB" id="A0A8X8Z2M8"/>
<dbReference type="PANTHER" id="PTHR48059:SF30">
    <property type="entry name" value="OS06G0587000 PROTEIN"/>
    <property type="match status" value="1"/>
</dbReference>
<evidence type="ECO:0000256" key="9">
    <source>
        <dbReference type="ARBA" id="ARBA00023180"/>
    </source>
</evidence>
<reference evidence="15" key="1">
    <citation type="submission" date="2018-01" db="EMBL/GenBank/DDBJ databases">
        <authorList>
            <person name="Mao J.F."/>
        </authorList>
    </citation>
    <scope>NUCLEOTIDE SEQUENCE</scope>
    <source>
        <strain evidence="15">Huo1</strain>
        <tissue evidence="15">Leaf</tissue>
    </source>
</reference>
<dbReference type="InterPro" id="IPR001611">
    <property type="entry name" value="Leu-rich_rpt"/>
</dbReference>
<comment type="caution">
    <text evidence="15">The sequence shown here is derived from an EMBL/GenBank/DDBJ whole genome shotgun (WGS) entry which is preliminary data.</text>
</comment>